<dbReference type="EMBL" id="CP045913">
    <property type="protein sequence ID" value="QGH63394.1"/>
    <property type="molecule type" value="Genomic_DNA"/>
</dbReference>
<dbReference type="InterPro" id="IPR007539">
    <property type="entry name" value="DUF551"/>
</dbReference>
<evidence type="ECO:0000313" key="2">
    <source>
        <dbReference type="EMBL" id="QGH63394.1"/>
    </source>
</evidence>
<name>A0A5Q2VGR6_SERPR</name>
<reference evidence="2 3" key="1">
    <citation type="submission" date="2019-11" db="EMBL/GenBank/DDBJ databases">
        <title>The Phosphoenolpyruvate Phosphotransferase System Regulates Serratia proteamaculans 336X Biofilm Formation and Wheat Roots colonization.</title>
        <authorList>
            <person name="Liu F."/>
        </authorList>
    </citation>
    <scope>NUCLEOTIDE SEQUENCE [LARGE SCALE GENOMIC DNA]</scope>
    <source>
        <strain evidence="2 3">336X</strain>
    </source>
</reference>
<dbReference type="RefSeq" id="WP_153860121.1">
    <property type="nucleotide sequence ID" value="NZ_CP045913.1"/>
</dbReference>
<evidence type="ECO:0000313" key="3">
    <source>
        <dbReference type="Proteomes" id="UP000381260"/>
    </source>
</evidence>
<feature type="domain" description="DUF551" evidence="1">
    <location>
        <begin position="3"/>
        <end position="65"/>
    </location>
</feature>
<proteinExistence type="predicted"/>
<dbReference type="Proteomes" id="UP000381260">
    <property type="component" value="Chromosome"/>
</dbReference>
<evidence type="ECO:0000259" key="1">
    <source>
        <dbReference type="Pfam" id="PF04448"/>
    </source>
</evidence>
<accession>A0A5Q2VGR6</accession>
<dbReference type="Pfam" id="PF04448">
    <property type="entry name" value="DUF551"/>
    <property type="match status" value="1"/>
</dbReference>
<organism evidence="2 3">
    <name type="scientific">Serratia proteamaculans</name>
    <dbReference type="NCBI Taxonomy" id="28151"/>
    <lineage>
        <taxon>Bacteria</taxon>
        <taxon>Pseudomonadati</taxon>
        <taxon>Pseudomonadota</taxon>
        <taxon>Gammaproteobacteria</taxon>
        <taxon>Enterobacterales</taxon>
        <taxon>Yersiniaceae</taxon>
        <taxon>Serratia</taxon>
    </lineage>
</organism>
<protein>
    <submittedName>
        <fullName evidence="2">DUF551 domain-containing protein</fullName>
    </submittedName>
</protein>
<dbReference type="AlphaFoldDB" id="A0A5Q2VGR6"/>
<sequence length="67" mass="7806">MSEWIKCSDRMPRHGETVLFTSNGRVMAGTYDDGRYLQRPVGKWKWLGRVYSLPVSHWMPLPQPPSD</sequence>
<gene>
    <name evidence="2" type="ORF">GHV41_22235</name>
</gene>